<protein>
    <submittedName>
        <fullName evidence="3">Uncharacterized protein</fullName>
    </submittedName>
</protein>
<proteinExistence type="predicted"/>
<accession>A0ABY1LJS1</accession>
<feature type="transmembrane region" description="Helical" evidence="2">
    <location>
        <begin position="180"/>
        <end position="203"/>
    </location>
</feature>
<dbReference type="Proteomes" id="UP000190827">
    <property type="component" value="Unassembled WGS sequence"/>
</dbReference>
<sequence length="507" mass="52798">MTDPGDQNPQQPQWQRPPAQPDPQQGWQGNGPQQSGSGQQQTGQYGQQSPYGQSPTQPSGQYGQQSGQYGEQSSGQQNQQTGQYDQQTGQYSQQTGQYGQTAQYGQQPTEQFGQQGTGQYGQQPTGQYGQQPTGQYGQQPTEQYGQQPTEQYGQAPYAQGAGGYGGGQQPPKKKLSKKGLTGIIAGGSALLLIIVGGIVGVSVGNALHAPEVTVKSYLDALKSGDAEQALKLSGTEVSAADVLLTDDAYKAASGKVSGYTIGKTTTSGNTATVEARLTQGGESVDQEFTLTKVGKDAVLFDKWKLEAPELSTVQVDVVAPEDAVATVGGVDLTDVEPIAEGSYQLRALPGTYDVALSESDWYTAEATTTTAVGFGQAAEPATLAVALTDAGTTAVEEAVNAYIDGCGAATELAPEGCPFEIRNDTGFTPSGVTWKFDTRPTFTIGDFAGGGWTVDSETVGRMSMTCTLTDPATGQTGPGYSINPVDFVVGGTIEGFTDEGATFVPSP</sequence>
<name>A0ABY1LJS1_9MICO</name>
<feature type="compositionally biased region" description="Low complexity" evidence="1">
    <location>
        <begin position="1"/>
        <end position="114"/>
    </location>
</feature>
<keyword evidence="2" id="KW-0472">Membrane</keyword>
<dbReference type="EMBL" id="FUZO01000001">
    <property type="protein sequence ID" value="SKC48726.1"/>
    <property type="molecule type" value="Genomic_DNA"/>
</dbReference>
<feature type="region of interest" description="Disordered" evidence="1">
    <location>
        <begin position="1"/>
        <end position="175"/>
    </location>
</feature>
<evidence type="ECO:0000256" key="2">
    <source>
        <dbReference type="SAM" id="Phobius"/>
    </source>
</evidence>
<keyword evidence="2" id="KW-0812">Transmembrane</keyword>
<comment type="caution">
    <text evidence="3">The sequence shown here is derived from an EMBL/GenBank/DDBJ whole genome shotgun (WGS) entry which is preliminary data.</text>
</comment>
<keyword evidence="2" id="KW-1133">Transmembrane helix</keyword>
<reference evidence="3 4" key="1">
    <citation type="submission" date="2017-02" db="EMBL/GenBank/DDBJ databases">
        <authorList>
            <person name="Varghese N."/>
            <person name="Submissions S."/>
        </authorList>
    </citation>
    <scope>NUCLEOTIDE SEQUENCE [LARGE SCALE GENOMIC DNA]</scope>
    <source>
        <strain evidence="3 4">VKM Ac-1787</strain>
    </source>
</reference>
<evidence type="ECO:0000313" key="4">
    <source>
        <dbReference type="Proteomes" id="UP000190827"/>
    </source>
</evidence>
<evidence type="ECO:0000313" key="3">
    <source>
        <dbReference type="EMBL" id="SKC48726.1"/>
    </source>
</evidence>
<evidence type="ECO:0000256" key="1">
    <source>
        <dbReference type="SAM" id="MobiDB-lite"/>
    </source>
</evidence>
<keyword evidence="4" id="KW-1185">Reference proteome</keyword>
<organism evidence="3 4">
    <name type="scientific">Plantibacter cousiniae</name>
    <name type="common">nom. nud.</name>
    <dbReference type="NCBI Taxonomy" id="199709"/>
    <lineage>
        <taxon>Bacteria</taxon>
        <taxon>Bacillati</taxon>
        <taxon>Actinomycetota</taxon>
        <taxon>Actinomycetes</taxon>
        <taxon>Micrococcales</taxon>
        <taxon>Microbacteriaceae</taxon>
        <taxon>Plantibacter</taxon>
    </lineage>
</organism>
<dbReference type="RefSeq" id="WP_079705260.1">
    <property type="nucleotide sequence ID" value="NZ_FUZO01000001.1"/>
</dbReference>
<gene>
    <name evidence="3" type="ORF">SAMN06295973_1349</name>
</gene>
<feature type="compositionally biased region" description="Low complexity" evidence="1">
    <location>
        <begin position="120"/>
        <end position="159"/>
    </location>
</feature>